<proteinExistence type="predicted"/>
<sequence>MKTKVVLPTPMSHNNIVEKINKYEDVHGHGDGFEFKAVKKPTLLHGIHAVLVELFGSAI</sequence>
<name>A0ABT6DCL5_9LACO</name>
<dbReference type="RefSeq" id="WP_178943157.1">
    <property type="nucleotide sequence ID" value="NZ_JAIWJG010000018.1"/>
</dbReference>
<protein>
    <submittedName>
        <fullName evidence="1">Uncharacterized protein</fullName>
    </submittedName>
</protein>
<comment type="caution">
    <text evidence="1">The sequence shown here is derived from an EMBL/GenBank/DDBJ whole genome shotgun (WGS) entry which is preliminary data.</text>
</comment>
<organism evidence="1 2">
    <name type="scientific">Furfurilactobacillus milii</name>
    <dbReference type="NCBI Taxonomy" id="2888272"/>
    <lineage>
        <taxon>Bacteria</taxon>
        <taxon>Bacillati</taxon>
        <taxon>Bacillota</taxon>
        <taxon>Bacilli</taxon>
        <taxon>Lactobacillales</taxon>
        <taxon>Lactobacillaceae</taxon>
        <taxon>Furfurilactobacillus</taxon>
    </lineage>
</organism>
<keyword evidence="2" id="KW-1185">Reference proteome</keyword>
<dbReference type="EMBL" id="JANDJP010000021">
    <property type="protein sequence ID" value="MDF9914894.1"/>
    <property type="molecule type" value="Genomic_DNA"/>
</dbReference>
<reference evidence="1" key="1">
    <citation type="submission" date="2022-06" db="EMBL/GenBank/DDBJ databases">
        <title>Antifungal cultures and metabolites of lactic acid bacteria for use in dairy fermentations.</title>
        <authorList>
            <person name="Zhao Z."/>
            <person name="Gaenzle M."/>
        </authorList>
    </citation>
    <scope>NUCLEOTIDE SEQUENCE</scope>
    <source>
        <strain evidence="1">FUA3126</strain>
    </source>
</reference>
<evidence type="ECO:0000313" key="2">
    <source>
        <dbReference type="Proteomes" id="UP001152867"/>
    </source>
</evidence>
<accession>A0ABT6DCL5</accession>
<evidence type="ECO:0000313" key="1">
    <source>
        <dbReference type="EMBL" id="MDF9914894.1"/>
    </source>
</evidence>
<gene>
    <name evidence="1" type="ORF">NNA32_11650</name>
</gene>
<dbReference type="Proteomes" id="UP001152867">
    <property type="component" value="Unassembled WGS sequence"/>
</dbReference>